<keyword evidence="3" id="KW-0663">Pyridoxal phosphate</keyword>
<evidence type="ECO:0000256" key="1">
    <source>
        <dbReference type="ARBA" id="ARBA00001933"/>
    </source>
</evidence>
<dbReference type="InterPro" id="IPR002986">
    <property type="entry name" value="DAP_deCOOHase_LysA"/>
</dbReference>
<dbReference type="GO" id="GO:0009089">
    <property type="term" value="P:lysine biosynthetic process via diaminopimelate"/>
    <property type="evidence" value="ECO:0007669"/>
    <property type="project" value="InterPro"/>
</dbReference>
<dbReference type="SUPFAM" id="SSF51419">
    <property type="entry name" value="PLP-binding barrel"/>
    <property type="match status" value="1"/>
</dbReference>
<dbReference type="PANTHER" id="PTHR43727:SF2">
    <property type="entry name" value="GROUP IV DECARBOXYLASE"/>
    <property type="match status" value="1"/>
</dbReference>
<dbReference type="PRINTS" id="PR01181">
    <property type="entry name" value="DAPDCRBXLASE"/>
</dbReference>
<sequence length="368" mass="38925">MEGTPVYVYAAHVIRRQFSMFDAAFQKHPHAVHYALKANSTLGILRLLHSLGSAADANSSGEIDVALHAGFTPNQIVFTGVGKRTDDLAKAVSLGLKAINAESVGELERIDAIATAHGQRATVALRVNPDIESMTHPHISTGASRDKFGVALSEAPAICREMATRPGLRIIGIHVHIGSQIVKVAPLRRAAATAVNLAQSLMAEGLPLEYVDVGGGVGISYDDTPGLDLTEYAEALLKEVSGSGLTLVLEPGRFIVGPAGALVSRVIDVKSHPDGRTFVVLDAGMTECLRPALYGARHRVISVKSRVGVDYAVDVVGPVCESSDSFGADYKLPPMQVDDLVAILDTGAYCAAMSSNYNRRPMPAEVLV</sequence>
<keyword evidence="4" id="KW-0456">Lyase</keyword>
<dbReference type="PROSITE" id="PS00878">
    <property type="entry name" value="ODR_DC_2_1"/>
    <property type="match status" value="1"/>
</dbReference>
<reference evidence="6" key="1">
    <citation type="submission" date="2018-05" db="EMBL/GenBank/DDBJ databases">
        <authorList>
            <person name="Lanie J.A."/>
            <person name="Ng W.-L."/>
            <person name="Kazmierczak K.M."/>
            <person name="Andrzejewski T.M."/>
            <person name="Davidsen T.M."/>
            <person name="Wayne K.J."/>
            <person name="Tettelin H."/>
            <person name="Glass J.I."/>
            <person name="Rusch D."/>
            <person name="Podicherti R."/>
            <person name="Tsui H.-C.T."/>
            <person name="Winkler M.E."/>
        </authorList>
    </citation>
    <scope>NUCLEOTIDE SEQUENCE</scope>
</reference>
<dbReference type="HAMAP" id="MF_02120">
    <property type="entry name" value="LysA"/>
    <property type="match status" value="1"/>
</dbReference>
<feature type="non-terminal residue" evidence="6">
    <location>
        <position position="368"/>
    </location>
</feature>
<dbReference type="FunFam" id="3.20.20.10:FF:000003">
    <property type="entry name" value="Diaminopimelate decarboxylase"/>
    <property type="match status" value="1"/>
</dbReference>
<dbReference type="InterPro" id="IPR009006">
    <property type="entry name" value="Ala_racemase/Decarboxylase_C"/>
</dbReference>
<evidence type="ECO:0000259" key="5">
    <source>
        <dbReference type="Pfam" id="PF02784"/>
    </source>
</evidence>
<dbReference type="Gene3D" id="2.40.37.10">
    <property type="entry name" value="Lyase, Ornithine Decarboxylase, Chain A, domain 1"/>
    <property type="match status" value="1"/>
</dbReference>
<dbReference type="GO" id="GO:0008836">
    <property type="term" value="F:diaminopimelate decarboxylase activity"/>
    <property type="evidence" value="ECO:0007669"/>
    <property type="project" value="InterPro"/>
</dbReference>
<evidence type="ECO:0000256" key="2">
    <source>
        <dbReference type="ARBA" id="ARBA00022793"/>
    </source>
</evidence>
<dbReference type="InterPro" id="IPR022653">
    <property type="entry name" value="De-COase2_pyr-phos_BS"/>
</dbReference>
<keyword evidence="2" id="KW-0210">Decarboxylase</keyword>
<dbReference type="PANTHER" id="PTHR43727">
    <property type="entry name" value="DIAMINOPIMELATE DECARBOXYLASE"/>
    <property type="match status" value="1"/>
</dbReference>
<evidence type="ECO:0000256" key="4">
    <source>
        <dbReference type="ARBA" id="ARBA00023239"/>
    </source>
</evidence>
<dbReference type="SUPFAM" id="SSF50621">
    <property type="entry name" value="Alanine racemase C-terminal domain-like"/>
    <property type="match status" value="1"/>
</dbReference>
<dbReference type="InterPro" id="IPR029066">
    <property type="entry name" value="PLP-binding_barrel"/>
</dbReference>
<evidence type="ECO:0000313" key="6">
    <source>
        <dbReference type="EMBL" id="SUZ54671.1"/>
    </source>
</evidence>
<dbReference type="EMBL" id="UINC01000400">
    <property type="protein sequence ID" value="SUZ54671.1"/>
    <property type="molecule type" value="Genomic_DNA"/>
</dbReference>
<dbReference type="InterPro" id="IPR000183">
    <property type="entry name" value="Orn/DAP/Arg_de-COase"/>
</dbReference>
<comment type="cofactor">
    <cofactor evidence="1">
        <name>pyridoxal 5'-phosphate</name>
        <dbReference type="ChEBI" id="CHEBI:597326"/>
    </cofactor>
</comment>
<feature type="domain" description="Orn/DAP/Arg decarboxylase 2 N-terminal" evidence="5">
    <location>
        <begin position="14"/>
        <end position="257"/>
    </location>
</feature>
<protein>
    <recommendedName>
        <fullName evidence="5">Orn/DAP/Arg decarboxylase 2 N-terminal domain-containing protein</fullName>
    </recommendedName>
</protein>
<dbReference type="CDD" id="cd06828">
    <property type="entry name" value="PLPDE_III_DapDC"/>
    <property type="match status" value="1"/>
</dbReference>
<dbReference type="Pfam" id="PF02784">
    <property type="entry name" value="Orn_Arg_deC_N"/>
    <property type="match status" value="1"/>
</dbReference>
<gene>
    <name evidence="6" type="ORF">METZ01_LOCUS7525</name>
</gene>
<dbReference type="NCBIfam" id="TIGR01048">
    <property type="entry name" value="lysA"/>
    <property type="match status" value="1"/>
</dbReference>
<name>A0A381NJF9_9ZZZZ</name>
<proteinExistence type="inferred from homology"/>
<dbReference type="PRINTS" id="PR01179">
    <property type="entry name" value="ODADCRBXLASE"/>
</dbReference>
<dbReference type="AlphaFoldDB" id="A0A381NJF9"/>
<dbReference type="InterPro" id="IPR022644">
    <property type="entry name" value="De-COase2_N"/>
</dbReference>
<evidence type="ECO:0000256" key="3">
    <source>
        <dbReference type="ARBA" id="ARBA00022898"/>
    </source>
</evidence>
<organism evidence="6">
    <name type="scientific">marine metagenome</name>
    <dbReference type="NCBI Taxonomy" id="408172"/>
    <lineage>
        <taxon>unclassified sequences</taxon>
        <taxon>metagenomes</taxon>
        <taxon>ecological metagenomes</taxon>
    </lineage>
</organism>
<accession>A0A381NJF9</accession>
<dbReference type="Gene3D" id="3.20.20.10">
    <property type="entry name" value="Alanine racemase"/>
    <property type="match status" value="1"/>
</dbReference>